<reference evidence="3 4" key="1">
    <citation type="submission" date="2018-08" db="EMBL/GenBank/DDBJ databases">
        <title>A genome reference for cultivated species of the human gut microbiota.</title>
        <authorList>
            <person name="Zou Y."/>
            <person name="Xue W."/>
            <person name="Luo G."/>
        </authorList>
    </citation>
    <scope>NUCLEOTIDE SEQUENCE [LARGE SCALE GENOMIC DNA]</scope>
    <source>
        <strain evidence="3 4">AM07-24</strain>
    </source>
</reference>
<dbReference type="RefSeq" id="WP_118333187.1">
    <property type="nucleotide sequence ID" value="NZ_AP025568.1"/>
</dbReference>
<name>A0A415E5W6_9FIRM</name>
<dbReference type="Proteomes" id="UP000284841">
    <property type="component" value="Unassembled WGS sequence"/>
</dbReference>
<keyword evidence="4" id="KW-1185">Reference proteome</keyword>
<comment type="subcellular location">
    <subcellularLocation>
        <location evidence="1">Cell envelope</location>
    </subcellularLocation>
</comment>
<evidence type="ECO:0000259" key="2">
    <source>
        <dbReference type="Pfam" id="PF13229"/>
    </source>
</evidence>
<dbReference type="InterPro" id="IPR042229">
    <property type="entry name" value="Listeria/Bacterioides_rpt_sf"/>
</dbReference>
<evidence type="ECO:0000256" key="1">
    <source>
        <dbReference type="ARBA" id="ARBA00004196"/>
    </source>
</evidence>
<dbReference type="Pfam" id="PF13229">
    <property type="entry name" value="Beta_helix"/>
    <property type="match status" value="1"/>
</dbReference>
<dbReference type="InterPro" id="IPR013378">
    <property type="entry name" value="InlB-like_B-rpt"/>
</dbReference>
<proteinExistence type="predicted"/>
<dbReference type="STRING" id="1776384.GCA_900086585_02341"/>
<sequence>MEIKMTQVSNESDFRAALSRQESPIEITSDFSLSSQIQITYDVTVKSVAGSIFTLTRGSSFFSYLIRIAGGVLTLENIVIDGDKTNHPITNETNRSLVFVTGGTFILGDGAVLQNNNAFREGGGVYLSGAVNYTNTMVMNGSAAIVGCHSESNGGGIMFAARHKEDRITVTDDALIQNNSAPNGGGLYLRSYDQNTGIDVEIDGRAKITENTVTGNGGGIYFSGFRNNGPLSSLTITDDVVISKNQALHGGGLYFFSASDGDILQIQPQVSISQNTASQNGGGIMITAAVGQVDFSLEGVDLRNNRGGTGGGLYLLTDTGAEVHIAESTITDNHAVNDISGTGGGIWVQNRAEGSLLTFSLENSTIERNTAALQGGGIALWGGSGGFRFDALNNKVHGNTAQTNGGGLLLSSAGVALLTFEGNTVTQNSADSNGGGLYFANLTDTASSRLEINGDRFQENTAGAEGGGIRLTASFGTVETLLTDCTISANMALSSNGGGIWAGGAGNRLTLQGNTIVTENTAESRNGGGIYFNSTTGTLVLTDQVEITANRTSGRGGGVCAFTGSLHMDGAVEIAYNTSQNYGGGISASEGALVTVESGTIHDNTALGQGGGVWVRGGSVFAMNGGSLYGNHAEIGGGLYNDVESTARITGNAFIGSPGPNTADKYAPGIYNEGMLYVSGNRHLSNGVYLTEQMAAVRIEGPLAPGSIIQLDNSGYVTANSEGIPIVVGVVSPPYTTLTQQDADAFQKPPAGFENWEIRLSDDQSQVLLAPVLHTDYTVTFKGNDGWCCPKACHIPRPLTVTSGTSVTIPRRKPLWCNHRFIGWNTASDGSGIFFQPGGVIDNIREDLTLFAIWKRCWF</sequence>
<dbReference type="InterPro" id="IPR012334">
    <property type="entry name" value="Pectin_lyas_fold"/>
</dbReference>
<dbReference type="Gene3D" id="2.160.20.10">
    <property type="entry name" value="Single-stranded right-handed beta-helix, Pectin lyase-like"/>
    <property type="match status" value="1"/>
</dbReference>
<accession>A0A415E5W6</accession>
<dbReference type="OrthoDB" id="9816455at2"/>
<feature type="domain" description="Right handed beta helix" evidence="2">
    <location>
        <begin position="320"/>
        <end position="516"/>
    </location>
</feature>
<dbReference type="InterPro" id="IPR006626">
    <property type="entry name" value="PbH1"/>
</dbReference>
<comment type="caution">
    <text evidence="3">The sequence shown here is derived from an EMBL/GenBank/DDBJ whole genome shotgun (WGS) entry which is preliminary data.</text>
</comment>
<protein>
    <recommendedName>
        <fullName evidence="2">Right handed beta helix domain-containing protein</fullName>
    </recommendedName>
</protein>
<dbReference type="SMART" id="SM00710">
    <property type="entry name" value="PbH1"/>
    <property type="match status" value="15"/>
</dbReference>
<evidence type="ECO:0000313" key="4">
    <source>
        <dbReference type="Proteomes" id="UP000284841"/>
    </source>
</evidence>
<evidence type="ECO:0000313" key="3">
    <source>
        <dbReference type="EMBL" id="RHJ89109.1"/>
    </source>
</evidence>
<dbReference type="EMBL" id="QRMS01000001">
    <property type="protein sequence ID" value="RHJ89109.1"/>
    <property type="molecule type" value="Genomic_DNA"/>
</dbReference>
<dbReference type="PANTHER" id="PTHR11319:SF35">
    <property type="entry name" value="OUTER MEMBRANE PROTEIN PMPC-RELATED"/>
    <property type="match status" value="1"/>
</dbReference>
<dbReference type="InterPro" id="IPR039448">
    <property type="entry name" value="Beta_helix"/>
</dbReference>
<dbReference type="InterPro" id="IPR011050">
    <property type="entry name" value="Pectin_lyase_fold/virulence"/>
</dbReference>
<dbReference type="PANTHER" id="PTHR11319">
    <property type="entry name" value="G PROTEIN-COUPLED RECEPTOR-RELATED"/>
    <property type="match status" value="1"/>
</dbReference>
<dbReference type="SUPFAM" id="SSF51126">
    <property type="entry name" value="Pectin lyase-like"/>
    <property type="match status" value="2"/>
</dbReference>
<dbReference type="Gene3D" id="2.60.40.4270">
    <property type="entry name" value="Listeria-Bacteroides repeat domain"/>
    <property type="match status" value="1"/>
</dbReference>
<dbReference type="Pfam" id="PF09479">
    <property type="entry name" value="Flg_new"/>
    <property type="match status" value="1"/>
</dbReference>
<dbReference type="AlphaFoldDB" id="A0A415E5W6"/>
<gene>
    <name evidence="3" type="ORF">DW099_00595</name>
</gene>
<organism evidence="3 4">
    <name type="scientific">Emergencia timonensis</name>
    <dbReference type="NCBI Taxonomy" id="1776384"/>
    <lineage>
        <taxon>Bacteria</taxon>
        <taxon>Bacillati</taxon>
        <taxon>Bacillota</taxon>
        <taxon>Clostridia</taxon>
        <taxon>Peptostreptococcales</taxon>
        <taxon>Anaerovoracaceae</taxon>
        <taxon>Emergencia</taxon>
    </lineage>
</organism>